<evidence type="ECO:0000256" key="1">
    <source>
        <dbReference type="SAM" id="MobiDB-lite"/>
    </source>
</evidence>
<organism evidence="2 3">
    <name type="scientific">Meganyctiphanes norvegica</name>
    <name type="common">Northern krill</name>
    <name type="synonym">Thysanopoda norvegica</name>
    <dbReference type="NCBI Taxonomy" id="48144"/>
    <lineage>
        <taxon>Eukaryota</taxon>
        <taxon>Metazoa</taxon>
        <taxon>Ecdysozoa</taxon>
        <taxon>Arthropoda</taxon>
        <taxon>Crustacea</taxon>
        <taxon>Multicrustacea</taxon>
        <taxon>Malacostraca</taxon>
        <taxon>Eumalacostraca</taxon>
        <taxon>Eucarida</taxon>
        <taxon>Euphausiacea</taxon>
        <taxon>Euphausiidae</taxon>
        <taxon>Meganyctiphanes</taxon>
    </lineage>
</organism>
<dbReference type="EMBL" id="CAXKWB010139102">
    <property type="protein sequence ID" value="CAL4245375.1"/>
    <property type="molecule type" value="Genomic_DNA"/>
</dbReference>
<reference evidence="2 3" key="1">
    <citation type="submission" date="2024-05" db="EMBL/GenBank/DDBJ databases">
        <authorList>
            <person name="Wallberg A."/>
        </authorList>
    </citation>
    <scope>NUCLEOTIDE SEQUENCE [LARGE SCALE GENOMIC DNA]</scope>
</reference>
<accession>A0AAV2SV82</accession>
<feature type="non-terminal residue" evidence="2">
    <location>
        <position position="1"/>
    </location>
</feature>
<keyword evidence="3" id="KW-1185">Reference proteome</keyword>
<feature type="compositionally biased region" description="Polar residues" evidence="1">
    <location>
        <begin position="43"/>
        <end position="59"/>
    </location>
</feature>
<proteinExistence type="predicted"/>
<comment type="caution">
    <text evidence="2">The sequence shown here is derived from an EMBL/GenBank/DDBJ whole genome shotgun (WGS) entry which is preliminary data.</text>
</comment>
<name>A0AAV2SV82_MEGNR</name>
<protein>
    <submittedName>
        <fullName evidence="2">Uncharacterized protein</fullName>
    </submittedName>
</protein>
<dbReference type="AlphaFoldDB" id="A0AAV2SV82"/>
<feature type="compositionally biased region" description="Low complexity" evidence="1">
    <location>
        <begin position="102"/>
        <end position="111"/>
    </location>
</feature>
<sequence length="147" mass="15672">FRANLKNKRKLSLPVFINQFQAQWAEKHGGSGGNVDRLDVSDGGSSRGSNFGSLTSIPQTVDRESHRRGSSSSRAGLTEFREKLHSGGLSRNSSGGSGGSSGSPYSTLSPSQRLHAHLGSTHSSPAGGVMLRVPRTPPYHTSRISWE</sequence>
<evidence type="ECO:0000313" key="2">
    <source>
        <dbReference type="EMBL" id="CAL4245375.1"/>
    </source>
</evidence>
<feature type="region of interest" description="Disordered" evidence="1">
    <location>
        <begin position="27"/>
        <end position="147"/>
    </location>
</feature>
<feature type="non-terminal residue" evidence="2">
    <location>
        <position position="147"/>
    </location>
</feature>
<gene>
    <name evidence="2" type="ORF">MNOR_LOCUS41040</name>
</gene>
<evidence type="ECO:0000313" key="3">
    <source>
        <dbReference type="Proteomes" id="UP001497623"/>
    </source>
</evidence>
<dbReference type="Proteomes" id="UP001497623">
    <property type="component" value="Unassembled WGS sequence"/>
</dbReference>